<dbReference type="HOGENOM" id="CLU_001634_5_3_1"/>
<evidence type="ECO:0000256" key="2">
    <source>
        <dbReference type="ARBA" id="ARBA00022966"/>
    </source>
</evidence>
<name>H8YGM2_DROME</name>
<gene>
    <name evidence="4" type="primary">TEP2</name>
</gene>
<accession>H8YGM2</accession>
<evidence type="ECO:0000313" key="4">
    <source>
        <dbReference type="EMBL" id="AFD34024.1"/>
    </source>
</evidence>
<dbReference type="AlphaFoldDB" id="H8YGM2"/>
<dbReference type="InterPro" id="IPR001599">
    <property type="entry name" value="Macroglobln_a2"/>
</dbReference>
<dbReference type="PeptideAtlas" id="H8YGM2"/>
<dbReference type="FunFam" id="6.20.50.160:FF:000002">
    <property type="entry name" value="Thioester-containing protein 2, isoform B"/>
    <property type="match status" value="1"/>
</dbReference>
<keyword evidence="2" id="KW-0882">Thioester bond</keyword>
<dbReference type="Gene3D" id="2.20.130.20">
    <property type="match status" value="1"/>
</dbReference>
<dbReference type="PANTHER" id="PTHR11412:SF136">
    <property type="entry name" value="CD109 ANTIGEN"/>
    <property type="match status" value="1"/>
</dbReference>
<evidence type="ECO:0000259" key="3">
    <source>
        <dbReference type="SMART" id="SM01360"/>
    </source>
</evidence>
<dbReference type="Pfam" id="PF00207">
    <property type="entry name" value="A2M"/>
    <property type="match status" value="1"/>
</dbReference>
<sequence>APTNAKPSEEVKLRIKTDADSFVGLLGVDQSVLLLKSGNDLTQDDIFNSLNTYQTSTPWMNGYGRYPGQTSGLVTLTNANYPYNTEFPIAFSLAAPQAAIAGMPGTSSIASHPNQAPQIRKEFPENWIFYNAENVGEEEFTLTKKIPDTITSWVVTGFSLNPTSGTALTKNPSKIRVFQPFFVSTNLPYSV</sequence>
<organism evidence="4">
    <name type="scientific">Drosophila melanogaster</name>
    <name type="common">Fruit fly</name>
    <dbReference type="NCBI Taxonomy" id="7227"/>
    <lineage>
        <taxon>Eukaryota</taxon>
        <taxon>Metazoa</taxon>
        <taxon>Ecdysozoa</taxon>
        <taxon>Arthropoda</taxon>
        <taxon>Hexapoda</taxon>
        <taxon>Insecta</taxon>
        <taxon>Pterygota</taxon>
        <taxon>Neoptera</taxon>
        <taxon>Endopterygota</taxon>
        <taxon>Diptera</taxon>
        <taxon>Brachycera</taxon>
        <taxon>Muscomorpha</taxon>
        <taxon>Ephydroidea</taxon>
        <taxon>Drosophilidae</taxon>
        <taxon>Drosophila</taxon>
        <taxon>Sophophora</taxon>
    </lineage>
</organism>
<dbReference type="PANTHER" id="PTHR11412">
    <property type="entry name" value="MACROGLOBULIN / COMPLEMENT"/>
    <property type="match status" value="1"/>
</dbReference>
<keyword evidence="1" id="KW-0732">Signal</keyword>
<dbReference type="Pfam" id="PF07703">
    <property type="entry name" value="A2M_BRD"/>
    <property type="match status" value="1"/>
</dbReference>
<dbReference type="SMART" id="SM01360">
    <property type="entry name" value="A2M"/>
    <property type="match status" value="1"/>
</dbReference>
<feature type="non-terminal residue" evidence="4">
    <location>
        <position position="1"/>
    </location>
</feature>
<dbReference type="InterPro" id="IPR050473">
    <property type="entry name" value="A2M/Complement_sys"/>
</dbReference>
<reference evidence="4" key="1">
    <citation type="submission" date="2011-03" db="EMBL/GenBank/DDBJ databases">
        <title>Phylogenetic analysis of TEP genes.</title>
        <authorList>
            <person name="Zhan L.L."/>
        </authorList>
    </citation>
    <scope>NUCLEOTIDE SEQUENCE</scope>
    <source>
        <strain evidence="4">EC151</strain>
    </source>
</reference>
<dbReference type="Gene3D" id="6.20.50.160">
    <property type="match status" value="1"/>
</dbReference>
<protein>
    <submittedName>
        <fullName evidence="4">Thiolester containing protein 2</fullName>
    </submittedName>
</protein>
<dbReference type="InterPro" id="IPR011625">
    <property type="entry name" value="A2M_N_BRD"/>
</dbReference>
<proteinExistence type="predicted"/>
<feature type="non-terminal residue" evidence="4">
    <location>
        <position position="191"/>
    </location>
</feature>
<feature type="domain" description="Alpha-2-macroglobulin" evidence="3">
    <location>
        <begin position="126"/>
        <end position="191"/>
    </location>
</feature>
<dbReference type="GO" id="GO:0004866">
    <property type="term" value="F:endopeptidase inhibitor activity"/>
    <property type="evidence" value="ECO:0007669"/>
    <property type="project" value="InterPro"/>
</dbReference>
<dbReference type="EMBL" id="JF508866">
    <property type="protein sequence ID" value="AFD34024.1"/>
    <property type="molecule type" value="Genomic_DNA"/>
</dbReference>
<evidence type="ECO:0000256" key="1">
    <source>
        <dbReference type="ARBA" id="ARBA00022729"/>
    </source>
</evidence>